<feature type="region of interest" description="Disordered" evidence="1">
    <location>
        <begin position="1"/>
        <end position="60"/>
    </location>
</feature>
<dbReference type="PROSITE" id="PS00028">
    <property type="entry name" value="ZINC_FINGER_C2H2_1"/>
    <property type="match status" value="1"/>
</dbReference>
<feature type="domain" description="C2H2-type" evidence="2">
    <location>
        <begin position="93"/>
        <end position="114"/>
    </location>
</feature>
<dbReference type="EMBL" id="MU865325">
    <property type="protein sequence ID" value="KAK4227912.1"/>
    <property type="molecule type" value="Genomic_DNA"/>
</dbReference>
<reference evidence="3" key="1">
    <citation type="journal article" date="2023" name="Mol. Phylogenet. Evol.">
        <title>Genome-scale phylogeny and comparative genomics of the fungal order Sordariales.</title>
        <authorList>
            <person name="Hensen N."/>
            <person name="Bonometti L."/>
            <person name="Westerberg I."/>
            <person name="Brannstrom I.O."/>
            <person name="Guillou S."/>
            <person name="Cros-Aarteil S."/>
            <person name="Calhoun S."/>
            <person name="Haridas S."/>
            <person name="Kuo A."/>
            <person name="Mondo S."/>
            <person name="Pangilinan J."/>
            <person name="Riley R."/>
            <person name="LaButti K."/>
            <person name="Andreopoulos B."/>
            <person name="Lipzen A."/>
            <person name="Chen C."/>
            <person name="Yan M."/>
            <person name="Daum C."/>
            <person name="Ng V."/>
            <person name="Clum A."/>
            <person name="Steindorff A."/>
            <person name="Ohm R.A."/>
            <person name="Martin F."/>
            <person name="Silar P."/>
            <person name="Natvig D.O."/>
            <person name="Lalanne C."/>
            <person name="Gautier V."/>
            <person name="Ament-Velasquez S.L."/>
            <person name="Kruys A."/>
            <person name="Hutchinson M.I."/>
            <person name="Powell A.J."/>
            <person name="Barry K."/>
            <person name="Miller A.N."/>
            <person name="Grigoriev I.V."/>
            <person name="Debuchy R."/>
            <person name="Gladieux P."/>
            <person name="Hiltunen Thoren M."/>
            <person name="Johannesson H."/>
        </authorList>
    </citation>
    <scope>NUCLEOTIDE SEQUENCE</scope>
    <source>
        <strain evidence="3">CBS 990.96</strain>
    </source>
</reference>
<dbReference type="InterPro" id="IPR039258">
    <property type="entry name" value="ZNF511"/>
</dbReference>
<evidence type="ECO:0000313" key="4">
    <source>
        <dbReference type="Proteomes" id="UP001301958"/>
    </source>
</evidence>
<dbReference type="PANTHER" id="PTHR21354">
    <property type="entry name" value="ZINC FINGER PROTEIN 511"/>
    <property type="match status" value="1"/>
</dbReference>
<evidence type="ECO:0000313" key="3">
    <source>
        <dbReference type="EMBL" id="KAK4227912.1"/>
    </source>
</evidence>
<dbReference type="PANTHER" id="PTHR21354:SF0">
    <property type="entry name" value="ZINC FINGER PROTEIN 511"/>
    <property type="match status" value="1"/>
</dbReference>
<sequence>MKRSRSPDEPPLLDSPDSQDLDNNDDSNDELLKVNNRSSETPPPAKITELDPSSANSSKFEIHCSLPPHKQPLVFSSYDEYETHHRNQHTNRCLECRKNFPSSHLLTLHIEETHDSFVAIRREKGERTYACFVEGCDKVCREPYKRKMHLIAKHMYPKNFFFAVTRDGIDGRRSLLLEGTTPRHKRPGAASSSTVATASLHAEPFDEEAQQCVTAAVSEKGPEEQCAKSADHHPIPAVPEFAHAGPSESPRQKPDVEMEDLSAAISQLQFVPRSVRFGRGGKKSGFAKR</sequence>
<reference evidence="3" key="2">
    <citation type="submission" date="2023-05" db="EMBL/GenBank/DDBJ databases">
        <authorList>
            <consortium name="Lawrence Berkeley National Laboratory"/>
            <person name="Steindorff A."/>
            <person name="Hensen N."/>
            <person name="Bonometti L."/>
            <person name="Westerberg I."/>
            <person name="Brannstrom I.O."/>
            <person name="Guillou S."/>
            <person name="Cros-Aarteil S."/>
            <person name="Calhoun S."/>
            <person name="Haridas S."/>
            <person name="Kuo A."/>
            <person name="Mondo S."/>
            <person name="Pangilinan J."/>
            <person name="Riley R."/>
            <person name="Labutti K."/>
            <person name="Andreopoulos B."/>
            <person name="Lipzen A."/>
            <person name="Chen C."/>
            <person name="Yanf M."/>
            <person name="Daum C."/>
            <person name="Ng V."/>
            <person name="Clum A."/>
            <person name="Ohm R."/>
            <person name="Martin F."/>
            <person name="Silar P."/>
            <person name="Natvig D."/>
            <person name="Lalanne C."/>
            <person name="Gautier V."/>
            <person name="Ament-Velasquez S.L."/>
            <person name="Kruys A."/>
            <person name="Hutchinson M.I."/>
            <person name="Powell A.J."/>
            <person name="Barry K."/>
            <person name="Miller A.N."/>
            <person name="Grigoriev I.V."/>
            <person name="Debuchy R."/>
            <person name="Gladieux P."/>
            <person name="Thoren M.H."/>
            <person name="Johannesson H."/>
        </authorList>
    </citation>
    <scope>NUCLEOTIDE SEQUENCE</scope>
    <source>
        <strain evidence="3">CBS 990.96</strain>
    </source>
</reference>
<protein>
    <recommendedName>
        <fullName evidence="2">C2H2-type domain-containing protein</fullName>
    </recommendedName>
</protein>
<dbReference type="InterPro" id="IPR013087">
    <property type="entry name" value="Znf_C2H2_type"/>
</dbReference>
<gene>
    <name evidence="3" type="ORF">QBC38DRAFT_476496</name>
</gene>
<dbReference type="Gene3D" id="3.30.160.60">
    <property type="entry name" value="Classic Zinc Finger"/>
    <property type="match status" value="1"/>
</dbReference>
<comment type="caution">
    <text evidence="3">The sequence shown here is derived from an EMBL/GenBank/DDBJ whole genome shotgun (WGS) entry which is preliminary data.</text>
</comment>
<keyword evidence="4" id="KW-1185">Reference proteome</keyword>
<feature type="region of interest" description="Disordered" evidence="1">
    <location>
        <begin position="236"/>
        <end position="258"/>
    </location>
</feature>
<proteinExistence type="predicted"/>
<evidence type="ECO:0000259" key="2">
    <source>
        <dbReference type="PROSITE" id="PS00028"/>
    </source>
</evidence>
<evidence type="ECO:0000256" key="1">
    <source>
        <dbReference type="SAM" id="MobiDB-lite"/>
    </source>
</evidence>
<name>A0AAN7GZX9_9PEZI</name>
<dbReference type="SMART" id="SM00355">
    <property type="entry name" value="ZnF_C2H2"/>
    <property type="match status" value="2"/>
</dbReference>
<feature type="compositionally biased region" description="Acidic residues" evidence="1">
    <location>
        <begin position="17"/>
        <end position="29"/>
    </location>
</feature>
<organism evidence="3 4">
    <name type="scientific">Podospora fimiseda</name>
    <dbReference type="NCBI Taxonomy" id="252190"/>
    <lineage>
        <taxon>Eukaryota</taxon>
        <taxon>Fungi</taxon>
        <taxon>Dikarya</taxon>
        <taxon>Ascomycota</taxon>
        <taxon>Pezizomycotina</taxon>
        <taxon>Sordariomycetes</taxon>
        <taxon>Sordariomycetidae</taxon>
        <taxon>Sordariales</taxon>
        <taxon>Podosporaceae</taxon>
        <taxon>Podospora</taxon>
    </lineage>
</organism>
<feature type="region of interest" description="Disordered" evidence="1">
    <location>
        <begin position="178"/>
        <end position="197"/>
    </location>
</feature>
<accession>A0AAN7GZX9</accession>
<dbReference type="AlphaFoldDB" id="A0AAN7GZX9"/>
<dbReference type="Proteomes" id="UP001301958">
    <property type="component" value="Unassembled WGS sequence"/>
</dbReference>